<protein>
    <submittedName>
        <fullName evidence="1">Uncharacterized protein</fullName>
    </submittedName>
</protein>
<reference evidence="1" key="1">
    <citation type="journal article" date="2021" name="Nat. Commun.">
        <title>Genetic determinants of endophytism in the Arabidopsis root mycobiome.</title>
        <authorList>
            <person name="Mesny F."/>
            <person name="Miyauchi S."/>
            <person name="Thiergart T."/>
            <person name="Pickel B."/>
            <person name="Atanasova L."/>
            <person name="Karlsson M."/>
            <person name="Huettel B."/>
            <person name="Barry K.W."/>
            <person name="Haridas S."/>
            <person name="Chen C."/>
            <person name="Bauer D."/>
            <person name="Andreopoulos W."/>
            <person name="Pangilinan J."/>
            <person name="LaButti K."/>
            <person name="Riley R."/>
            <person name="Lipzen A."/>
            <person name="Clum A."/>
            <person name="Drula E."/>
            <person name="Henrissat B."/>
            <person name="Kohler A."/>
            <person name="Grigoriev I.V."/>
            <person name="Martin F.M."/>
            <person name="Hacquard S."/>
        </authorList>
    </citation>
    <scope>NUCLEOTIDE SEQUENCE</scope>
    <source>
        <strain evidence="1">MPI-SDFR-AT-0120</strain>
    </source>
</reference>
<gene>
    <name evidence="1" type="ORF">FB567DRAFT_633651</name>
</gene>
<dbReference type="AlphaFoldDB" id="A0A8K0QTA6"/>
<dbReference type="Proteomes" id="UP000813461">
    <property type="component" value="Unassembled WGS sequence"/>
</dbReference>
<name>A0A8K0QTA6_9PLEO</name>
<evidence type="ECO:0000313" key="1">
    <source>
        <dbReference type="EMBL" id="KAH7070935.1"/>
    </source>
</evidence>
<accession>A0A8K0QTA6</accession>
<proteinExistence type="predicted"/>
<comment type="caution">
    <text evidence="1">The sequence shown here is derived from an EMBL/GenBank/DDBJ whole genome shotgun (WGS) entry which is preliminary data.</text>
</comment>
<keyword evidence="2" id="KW-1185">Reference proteome</keyword>
<dbReference type="EMBL" id="JAGMVJ010000025">
    <property type="protein sequence ID" value="KAH7070935.1"/>
    <property type="molecule type" value="Genomic_DNA"/>
</dbReference>
<sequence>MVWAFLSGTSNWIKKNKDTFANGERPRTAWKFGPNRLSSAKRKKELNFSIFRYEDAGEKGSVLFKARELLSSPERRKPITPIDVDLEKIRFRRRKSGLSEGEDPFSLPTIINECRFTWDDEDGDTFSIKDDSSLITALMSTRNR</sequence>
<evidence type="ECO:0000313" key="2">
    <source>
        <dbReference type="Proteomes" id="UP000813461"/>
    </source>
</evidence>
<organism evidence="1 2">
    <name type="scientific">Paraphoma chrysanthemicola</name>
    <dbReference type="NCBI Taxonomy" id="798071"/>
    <lineage>
        <taxon>Eukaryota</taxon>
        <taxon>Fungi</taxon>
        <taxon>Dikarya</taxon>
        <taxon>Ascomycota</taxon>
        <taxon>Pezizomycotina</taxon>
        <taxon>Dothideomycetes</taxon>
        <taxon>Pleosporomycetidae</taxon>
        <taxon>Pleosporales</taxon>
        <taxon>Pleosporineae</taxon>
        <taxon>Phaeosphaeriaceae</taxon>
        <taxon>Paraphoma</taxon>
    </lineage>
</organism>